<sequence>MQLALTRFLRAIIFTYEVYQWRGFGSGLYPLLVSG</sequence>
<dbReference type="Proteomes" id="UP000249203">
    <property type="component" value="Unassembled WGS sequence"/>
</dbReference>
<evidence type="ECO:0000313" key="1">
    <source>
        <dbReference type="EMBL" id="RAJ99100.1"/>
    </source>
</evidence>
<comment type="caution">
    <text evidence="1">The sequence shown here is derived from an EMBL/GenBank/DDBJ whole genome shotgun (WGS) entry which is preliminary data.</text>
</comment>
<accession>A0A327WZB8</accession>
<proteinExistence type="predicted"/>
<protein>
    <submittedName>
        <fullName evidence="1">Uncharacterized protein</fullName>
    </submittedName>
</protein>
<gene>
    <name evidence="1" type="ORF">B0I24_10394</name>
</gene>
<reference evidence="1 2" key="1">
    <citation type="submission" date="2018-06" db="EMBL/GenBank/DDBJ databases">
        <title>Genomic Encyclopedia of Type Strains, Phase III (KMG-III): the genomes of soil and plant-associated and newly described type strains.</title>
        <authorList>
            <person name="Whitman W."/>
        </authorList>
    </citation>
    <scope>NUCLEOTIDE SEQUENCE [LARGE SCALE GENOMIC DNA]</scope>
    <source>
        <strain evidence="1 2">CGMCC 1.15366</strain>
    </source>
</reference>
<evidence type="ECO:0000313" key="2">
    <source>
        <dbReference type="Proteomes" id="UP000249203"/>
    </source>
</evidence>
<dbReference type="AlphaFoldDB" id="A0A327WZB8"/>
<dbReference type="EMBL" id="QLMD01000003">
    <property type="protein sequence ID" value="RAJ99100.1"/>
    <property type="molecule type" value="Genomic_DNA"/>
</dbReference>
<organism evidence="1 2">
    <name type="scientific">Aliidiomarina maris</name>
    <dbReference type="NCBI Taxonomy" id="531312"/>
    <lineage>
        <taxon>Bacteria</taxon>
        <taxon>Pseudomonadati</taxon>
        <taxon>Pseudomonadota</taxon>
        <taxon>Gammaproteobacteria</taxon>
        <taxon>Alteromonadales</taxon>
        <taxon>Idiomarinaceae</taxon>
        <taxon>Aliidiomarina</taxon>
    </lineage>
</organism>
<name>A0A327WZB8_9GAMM</name>